<dbReference type="AlphaFoldDB" id="K0SZ40"/>
<feature type="region of interest" description="Disordered" evidence="1">
    <location>
        <begin position="1"/>
        <end position="353"/>
    </location>
</feature>
<feature type="compositionally biased region" description="Pro residues" evidence="1">
    <location>
        <begin position="20"/>
        <end position="33"/>
    </location>
</feature>
<accession>K0SZ40</accession>
<name>K0SZ40_THAOC</name>
<feature type="compositionally biased region" description="Low complexity" evidence="1">
    <location>
        <begin position="290"/>
        <end position="311"/>
    </location>
</feature>
<protein>
    <submittedName>
        <fullName evidence="2">Uncharacterized protein</fullName>
    </submittedName>
</protein>
<evidence type="ECO:0000313" key="3">
    <source>
        <dbReference type="Proteomes" id="UP000266841"/>
    </source>
</evidence>
<sequence>MRLVQEKPSSPTSMLRSVPGAPPRSVLPPPPPALADVPAANPMDDMYANREEPMHQYGGPPPPPEGRMRRERQQYEQQAPPPPPQHHQPPSNSGTGSMYGGSPSATRRISEYIPPGGSSGGGSPSSAGRGQSIPEWGQAPRTREYSTLPPFTSDARQVSGGTLPGDEGMINDSFPGEIRDPFPGERPPSSGGLIPEPFSSGDRGYESGFSNTPSHSRQHDSAPPLRPSYPEQVPRHREPQIPSHQRISDAGYGPPSNDYKGTDEYNDGSSGGWEQAHNNLMESGPSWTEPQQTQSPAPSQAPAPATAHQQSNTPINSEPTFHNPFKENPQNLDISTLLSDNKGAPSASNKISDDSIMVDDFFSSLGQTTNDDGLLKALGDVSIAGAGTKKW</sequence>
<evidence type="ECO:0000256" key="1">
    <source>
        <dbReference type="SAM" id="MobiDB-lite"/>
    </source>
</evidence>
<feature type="compositionally biased region" description="Polar residues" evidence="1">
    <location>
        <begin position="328"/>
        <end position="339"/>
    </location>
</feature>
<organism evidence="2 3">
    <name type="scientific">Thalassiosira oceanica</name>
    <name type="common">Marine diatom</name>
    <dbReference type="NCBI Taxonomy" id="159749"/>
    <lineage>
        <taxon>Eukaryota</taxon>
        <taxon>Sar</taxon>
        <taxon>Stramenopiles</taxon>
        <taxon>Ochrophyta</taxon>
        <taxon>Bacillariophyta</taxon>
        <taxon>Coscinodiscophyceae</taxon>
        <taxon>Thalassiosirophycidae</taxon>
        <taxon>Thalassiosirales</taxon>
        <taxon>Thalassiosiraceae</taxon>
        <taxon>Thalassiosira</taxon>
    </lineage>
</organism>
<reference evidence="2 3" key="1">
    <citation type="journal article" date="2012" name="Genome Biol.">
        <title>Genome and low-iron response of an oceanic diatom adapted to chronic iron limitation.</title>
        <authorList>
            <person name="Lommer M."/>
            <person name="Specht M."/>
            <person name="Roy A.S."/>
            <person name="Kraemer L."/>
            <person name="Andreson R."/>
            <person name="Gutowska M.A."/>
            <person name="Wolf J."/>
            <person name="Bergner S.V."/>
            <person name="Schilhabel M.B."/>
            <person name="Klostermeier U.C."/>
            <person name="Beiko R.G."/>
            <person name="Rosenstiel P."/>
            <person name="Hippler M."/>
            <person name="Laroche J."/>
        </authorList>
    </citation>
    <scope>NUCLEOTIDE SEQUENCE [LARGE SCALE GENOMIC DNA]</scope>
    <source>
        <strain evidence="2 3">CCMP1005</strain>
    </source>
</reference>
<dbReference type="Proteomes" id="UP000266841">
    <property type="component" value="Unassembled WGS sequence"/>
</dbReference>
<dbReference type="EMBL" id="AGNL01018205">
    <property type="protein sequence ID" value="EJK63512.1"/>
    <property type="molecule type" value="Genomic_DNA"/>
</dbReference>
<comment type="caution">
    <text evidence="2">The sequence shown here is derived from an EMBL/GenBank/DDBJ whole genome shotgun (WGS) entry which is preliminary data.</text>
</comment>
<feature type="compositionally biased region" description="Polar residues" evidence="1">
    <location>
        <begin position="276"/>
        <end position="289"/>
    </location>
</feature>
<keyword evidence="3" id="KW-1185">Reference proteome</keyword>
<evidence type="ECO:0000313" key="2">
    <source>
        <dbReference type="EMBL" id="EJK63512.1"/>
    </source>
</evidence>
<proteinExistence type="predicted"/>
<gene>
    <name evidence="2" type="ORF">THAOC_15821</name>
</gene>